<keyword evidence="2" id="KW-0503">Monooxygenase</keyword>
<evidence type="ECO:0000313" key="2">
    <source>
        <dbReference type="EMBL" id="ANH39813.1"/>
    </source>
</evidence>
<dbReference type="Proteomes" id="UP000077868">
    <property type="component" value="Chromosome"/>
</dbReference>
<accession>A0A1A9GQE1</accession>
<keyword evidence="2" id="KW-0560">Oxidoreductase</keyword>
<reference evidence="2 3" key="1">
    <citation type="submission" date="2016-03" db="EMBL/GenBank/DDBJ databases">
        <title>Complete genome sequence of a soil Actinobacterium, Nocardioides dokdonensis FR1436.</title>
        <authorList>
            <person name="Kwon S.-K."/>
            <person name="Kim K."/>
            <person name="Kim J.F."/>
        </authorList>
    </citation>
    <scope>NUCLEOTIDE SEQUENCE [LARGE SCALE GENOMIC DNA]</scope>
    <source>
        <strain evidence="2 3">FR1436</strain>
    </source>
</reference>
<dbReference type="STRING" id="1300347.I601_3407"/>
<evidence type="ECO:0000259" key="1">
    <source>
        <dbReference type="PROSITE" id="PS51725"/>
    </source>
</evidence>
<evidence type="ECO:0000313" key="3">
    <source>
        <dbReference type="Proteomes" id="UP000077868"/>
    </source>
</evidence>
<dbReference type="SUPFAM" id="SSF54909">
    <property type="entry name" value="Dimeric alpha+beta barrel"/>
    <property type="match status" value="1"/>
</dbReference>
<dbReference type="RefSeq" id="WP_068112279.1">
    <property type="nucleotide sequence ID" value="NZ_CP015079.1"/>
</dbReference>
<dbReference type="Gene3D" id="3.30.70.100">
    <property type="match status" value="1"/>
</dbReference>
<keyword evidence="3" id="KW-1185">Reference proteome</keyword>
<dbReference type="OrthoDB" id="3695636at2"/>
<dbReference type="Pfam" id="PF03992">
    <property type="entry name" value="ABM"/>
    <property type="match status" value="1"/>
</dbReference>
<gene>
    <name evidence="2" type="ORF">I601_3407</name>
</gene>
<dbReference type="EMBL" id="CP015079">
    <property type="protein sequence ID" value="ANH39813.1"/>
    <property type="molecule type" value="Genomic_DNA"/>
</dbReference>
<dbReference type="InterPro" id="IPR011008">
    <property type="entry name" value="Dimeric_a/b-barrel"/>
</dbReference>
<proteinExistence type="predicted"/>
<dbReference type="PROSITE" id="PS51725">
    <property type="entry name" value="ABM"/>
    <property type="match status" value="1"/>
</dbReference>
<feature type="domain" description="ABM" evidence="1">
    <location>
        <begin position="4"/>
        <end position="98"/>
    </location>
</feature>
<dbReference type="InterPro" id="IPR007138">
    <property type="entry name" value="ABM_dom"/>
</dbReference>
<dbReference type="GO" id="GO:0004497">
    <property type="term" value="F:monooxygenase activity"/>
    <property type="evidence" value="ECO:0007669"/>
    <property type="project" value="UniProtKB-KW"/>
</dbReference>
<protein>
    <submittedName>
        <fullName evidence="2">Antibiotic biosynthesis monooxygenase</fullName>
    </submittedName>
</protein>
<organism evidence="2 3">
    <name type="scientific">Nocardioides dokdonensis FR1436</name>
    <dbReference type="NCBI Taxonomy" id="1300347"/>
    <lineage>
        <taxon>Bacteria</taxon>
        <taxon>Bacillati</taxon>
        <taxon>Actinomycetota</taxon>
        <taxon>Actinomycetes</taxon>
        <taxon>Propionibacteriales</taxon>
        <taxon>Nocardioidaceae</taxon>
        <taxon>Nocardioides</taxon>
    </lineage>
</organism>
<dbReference type="AlphaFoldDB" id="A0A1A9GQE1"/>
<sequence>MTTLALIIRHQTLPGLRDEVRKVWERHMAPAVAGNAGHLAYFYCLDTNDPDAITAFQVYDSAESSRQFLQTDAYVAYVRDVEPLLAGPPQVMPLTPVWSKGPTQR</sequence>
<name>A0A1A9GQE1_9ACTN</name>
<dbReference type="KEGG" id="ndk:I601_3407"/>
<dbReference type="PATRIC" id="fig|1300347.3.peg.3415"/>